<evidence type="ECO:0000313" key="4">
    <source>
        <dbReference type="Proteomes" id="UP000767291"/>
    </source>
</evidence>
<dbReference type="CDD" id="cd00338">
    <property type="entry name" value="Ser_Recombinase"/>
    <property type="match status" value="1"/>
</dbReference>
<feature type="domain" description="Resolvase/invertase-type recombinase catalytic" evidence="1">
    <location>
        <begin position="2"/>
        <end position="154"/>
    </location>
</feature>
<evidence type="ECO:0000259" key="2">
    <source>
        <dbReference type="PROSITE" id="PS51737"/>
    </source>
</evidence>
<dbReference type="InterPro" id="IPR025827">
    <property type="entry name" value="Zn_ribbon_recom_dom"/>
</dbReference>
<dbReference type="PANTHER" id="PTHR30461">
    <property type="entry name" value="DNA-INVERTASE FROM LAMBDOID PROPHAGE"/>
    <property type="match status" value="1"/>
</dbReference>
<dbReference type="PANTHER" id="PTHR30461:SF23">
    <property type="entry name" value="DNA RECOMBINASE-RELATED"/>
    <property type="match status" value="1"/>
</dbReference>
<protein>
    <submittedName>
        <fullName evidence="3">DNA invertase Pin-like site-specific DNA recombinase</fullName>
    </submittedName>
</protein>
<dbReference type="Pfam" id="PF00239">
    <property type="entry name" value="Resolvase"/>
    <property type="match status" value="1"/>
</dbReference>
<sequence length="506" mass="58793">MNVAMYLRKSRADLEAEQIGEFETLAKHKAVLLDVAKKKNLNIVDIKEEIVSGDSIINRPQMIKLLQEVEDNKYDAVLVMDIDRLGRGGMKDQGLILETFKYSNTKIITPQKIYDLDDDLDEQMTEMQTFIARQELKMIKKRLTRGQLKSFRDGNYVFGDPPFGYKNQYDSAGKRHLVQDENAETVYLIYDLYVNQNLGVYKIARYLDSLGVKPAKSDSWHPTSVTSILKNKAYCGYFSRGRVKQTRKLNENGNYIFEKQEEDKVEYIKANIKPIISVEMFERAQAIRSGKLKHRGKWPIKNPFSGLVVCGKCGASMNYNTKDVGIYLRCNKTCGNRQIRFEVFEDIVIGALQDTLDSYKIQVNKIDYEEKDASKESKDLFIIYKFESELKELEQQKIKLYDLLERGIYDDDVFLERSENLKNRITNIKVKLKELEKVNIYESPKKTEKEIIDGLKNVIDLYPTITNIEKKNSLLKTVIKKIFCIKEPNTKKDDFKIEIELNLDIN</sequence>
<dbReference type="SMART" id="SM00857">
    <property type="entry name" value="Resolvase"/>
    <property type="match status" value="1"/>
</dbReference>
<keyword evidence="4" id="KW-1185">Reference proteome</keyword>
<dbReference type="EMBL" id="JAGGJX010000003">
    <property type="protein sequence ID" value="MBP1855596.1"/>
    <property type="molecule type" value="Genomic_DNA"/>
</dbReference>
<dbReference type="InterPro" id="IPR011109">
    <property type="entry name" value="DNA_bind_recombinase_dom"/>
</dbReference>
<feature type="domain" description="Recombinase" evidence="2">
    <location>
        <begin position="162"/>
        <end position="294"/>
    </location>
</feature>
<dbReference type="InterPro" id="IPR050639">
    <property type="entry name" value="SSR_resolvase"/>
</dbReference>
<dbReference type="Pfam" id="PF13408">
    <property type="entry name" value="Zn_ribbon_recom"/>
    <property type="match status" value="1"/>
</dbReference>
<dbReference type="PROSITE" id="PS51737">
    <property type="entry name" value="RECOMBINASE_DNA_BIND"/>
    <property type="match status" value="1"/>
</dbReference>
<organism evidence="3 4">
    <name type="scientific">Metaclostridioides mangenotii</name>
    <dbReference type="NCBI Taxonomy" id="1540"/>
    <lineage>
        <taxon>Bacteria</taxon>
        <taxon>Bacillati</taxon>
        <taxon>Bacillota</taxon>
        <taxon>Clostridia</taxon>
        <taxon>Peptostreptococcales</taxon>
        <taxon>Peptostreptococcaceae</taxon>
        <taxon>Metaclostridioides</taxon>
    </lineage>
</organism>
<dbReference type="Pfam" id="PF07508">
    <property type="entry name" value="Recombinase"/>
    <property type="match status" value="1"/>
</dbReference>
<gene>
    <name evidence="3" type="ORF">J2Z43_001991</name>
</gene>
<dbReference type="InterPro" id="IPR006119">
    <property type="entry name" value="Resolv_N"/>
</dbReference>
<dbReference type="Gene3D" id="3.90.1750.20">
    <property type="entry name" value="Putative Large Serine Recombinase, Chain B, Domain 2"/>
    <property type="match status" value="1"/>
</dbReference>
<comment type="caution">
    <text evidence="3">The sequence shown here is derived from an EMBL/GenBank/DDBJ whole genome shotgun (WGS) entry which is preliminary data.</text>
</comment>
<evidence type="ECO:0000259" key="1">
    <source>
        <dbReference type="PROSITE" id="PS51736"/>
    </source>
</evidence>
<dbReference type="InterPro" id="IPR036162">
    <property type="entry name" value="Resolvase-like_N_sf"/>
</dbReference>
<reference evidence="3 4" key="1">
    <citation type="submission" date="2021-03" db="EMBL/GenBank/DDBJ databases">
        <title>Genomic Encyclopedia of Type Strains, Phase IV (KMG-IV): sequencing the most valuable type-strain genomes for metagenomic binning, comparative biology and taxonomic classification.</title>
        <authorList>
            <person name="Goeker M."/>
        </authorList>
    </citation>
    <scope>NUCLEOTIDE SEQUENCE [LARGE SCALE GENOMIC DNA]</scope>
    <source>
        <strain evidence="3 4">DSM 1289</strain>
    </source>
</reference>
<accession>A0ABS4ECD2</accession>
<dbReference type="PROSITE" id="PS51736">
    <property type="entry name" value="RECOMBINASES_3"/>
    <property type="match status" value="1"/>
</dbReference>
<dbReference type="RefSeq" id="WP_209457009.1">
    <property type="nucleotide sequence ID" value="NZ_BAAACS010000011.1"/>
</dbReference>
<name>A0ABS4ECD2_9FIRM</name>
<proteinExistence type="predicted"/>
<dbReference type="SUPFAM" id="SSF53041">
    <property type="entry name" value="Resolvase-like"/>
    <property type="match status" value="1"/>
</dbReference>
<evidence type="ECO:0000313" key="3">
    <source>
        <dbReference type="EMBL" id="MBP1855596.1"/>
    </source>
</evidence>
<dbReference type="Proteomes" id="UP000767291">
    <property type="component" value="Unassembled WGS sequence"/>
</dbReference>
<dbReference type="InterPro" id="IPR038109">
    <property type="entry name" value="DNA_bind_recomb_sf"/>
</dbReference>
<dbReference type="Gene3D" id="3.40.50.1390">
    <property type="entry name" value="Resolvase, N-terminal catalytic domain"/>
    <property type="match status" value="1"/>
</dbReference>